<reference evidence="4" key="1">
    <citation type="submission" date="2017-02" db="UniProtKB">
        <authorList>
            <consortium name="WormBaseParasite"/>
        </authorList>
    </citation>
    <scope>IDENTIFICATION</scope>
</reference>
<dbReference type="Gene3D" id="3.30.1370.10">
    <property type="entry name" value="K Homology domain, type 1"/>
    <property type="match status" value="1"/>
</dbReference>
<dbReference type="GO" id="GO:0005634">
    <property type="term" value="C:nucleus"/>
    <property type="evidence" value="ECO:0007669"/>
    <property type="project" value="TreeGrafter"/>
</dbReference>
<name>A0A0N5BMQ1_STREA</name>
<feature type="domain" description="K Homology" evidence="2">
    <location>
        <begin position="116"/>
        <end position="212"/>
    </location>
</feature>
<dbReference type="Proteomes" id="UP000046392">
    <property type="component" value="Unplaced"/>
</dbReference>
<keyword evidence="3" id="KW-1185">Reference proteome</keyword>
<dbReference type="InterPro" id="IPR055256">
    <property type="entry name" value="KH_1_KHDC4/BBP-like"/>
</dbReference>
<dbReference type="InterPro" id="IPR036612">
    <property type="entry name" value="KH_dom_type_1_sf"/>
</dbReference>
<evidence type="ECO:0000313" key="3">
    <source>
        <dbReference type="Proteomes" id="UP000046392"/>
    </source>
</evidence>
<dbReference type="SMART" id="SM00322">
    <property type="entry name" value="KH"/>
    <property type="match status" value="1"/>
</dbReference>
<dbReference type="PANTHER" id="PTHR11208">
    <property type="entry name" value="RNA-BINDING PROTEIN RELATED"/>
    <property type="match status" value="1"/>
</dbReference>
<sequence length="295" mass="33709">MNSNSPDFFYNSYNNNILGNNLFPKLTTNDNNNFNAGGQLFNNSTKELINKNGMIAESYYRKLISERDYLYASNMSSRVPATIKVLQAEIEFLENLFDSNYLNCSFTLPPPQGMVEVKIRKIYIPVDKYPDYNFVGRILGPRGLTAKDLEHRSGCKIMIRGRGSMKDKSKEQNFIGRPNYQHLNEPLHVLLQAEDTLNRVQKKLDYAENEIRKMLSPASGNTDNLKKSQLVKLALLNGTYRESGNLTPRSTVSPNANETYQPFMNYFNSLDSVNNFNNFYSNSESSSVRNFTSFV</sequence>
<keyword evidence="1" id="KW-0694">RNA-binding</keyword>
<dbReference type="GO" id="GO:0048024">
    <property type="term" value="P:regulation of mRNA splicing, via spliceosome"/>
    <property type="evidence" value="ECO:0007669"/>
    <property type="project" value="TreeGrafter"/>
</dbReference>
<dbReference type="PANTHER" id="PTHR11208:SF147">
    <property type="entry name" value="RNA-BINDING PROTEIN ASD-2"/>
    <property type="match status" value="1"/>
</dbReference>
<dbReference type="InterPro" id="IPR045071">
    <property type="entry name" value="BBP-like"/>
</dbReference>
<dbReference type="SUPFAM" id="SSF54791">
    <property type="entry name" value="Eukaryotic type KH-domain (KH-domain type I)"/>
    <property type="match status" value="1"/>
</dbReference>
<dbReference type="Pfam" id="PF22675">
    <property type="entry name" value="KH-I_KHDC4-BBP"/>
    <property type="match status" value="1"/>
</dbReference>
<protein>
    <submittedName>
        <fullName evidence="4">KH domain-containing protein</fullName>
    </submittedName>
</protein>
<dbReference type="GO" id="GO:0003729">
    <property type="term" value="F:mRNA binding"/>
    <property type="evidence" value="ECO:0007669"/>
    <property type="project" value="TreeGrafter"/>
</dbReference>
<accession>A0A0N5BMQ1</accession>
<dbReference type="STRING" id="174720.A0A0N5BMQ1"/>
<dbReference type="InterPro" id="IPR004087">
    <property type="entry name" value="KH_dom"/>
</dbReference>
<evidence type="ECO:0000259" key="2">
    <source>
        <dbReference type="SMART" id="SM00322"/>
    </source>
</evidence>
<dbReference type="CDD" id="cd22383">
    <property type="entry name" value="KH-I_Hqk_like"/>
    <property type="match status" value="1"/>
</dbReference>
<evidence type="ECO:0000313" key="4">
    <source>
        <dbReference type="WBParaSite" id="SPAL_0000718800.1"/>
    </source>
</evidence>
<dbReference type="WBParaSite" id="SPAL_0000718800.1">
    <property type="protein sequence ID" value="SPAL_0000718800.1"/>
    <property type="gene ID" value="SPAL_0000718800"/>
</dbReference>
<evidence type="ECO:0000256" key="1">
    <source>
        <dbReference type="ARBA" id="ARBA00022884"/>
    </source>
</evidence>
<organism evidence="3 4">
    <name type="scientific">Strongyloides papillosus</name>
    <name type="common">Intestinal threadworm</name>
    <dbReference type="NCBI Taxonomy" id="174720"/>
    <lineage>
        <taxon>Eukaryota</taxon>
        <taxon>Metazoa</taxon>
        <taxon>Ecdysozoa</taxon>
        <taxon>Nematoda</taxon>
        <taxon>Chromadorea</taxon>
        <taxon>Rhabditida</taxon>
        <taxon>Tylenchina</taxon>
        <taxon>Panagrolaimomorpha</taxon>
        <taxon>Strongyloidoidea</taxon>
        <taxon>Strongyloididae</taxon>
        <taxon>Strongyloides</taxon>
    </lineage>
</organism>
<proteinExistence type="predicted"/>
<dbReference type="AlphaFoldDB" id="A0A0N5BMQ1"/>